<evidence type="ECO:0000256" key="8">
    <source>
        <dbReference type="ARBA" id="ARBA00023136"/>
    </source>
</evidence>
<keyword evidence="6 9" id="KW-1133">Transmembrane helix</keyword>
<dbReference type="GO" id="GO:0008320">
    <property type="term" value="F:protein transmembrane transporter activity"/>
    <property type="evidence" value="ECO:0007669"/>
    <property type="project" value="UniProtKB-UniRule"/>
</dbReference>
<proteinExistence type="inferred from homology"/>
<dbReference type="PANTHER" id="PTHR42982:SF1">
    <property type="entry name" value="SEC-INDEPENDENT PROTEIN TRANSLOCASE PROTEIN TATA"/>
    <property type="match status" value="1"/>
</dbReference>
<evidence type="ECO:0000256" key="1">
    <source>
        <dbReference type="ARBA" id="ARBA00004162"/>
    </source>
</evidence>
<dbReference type="GO" id="GO:0043953">
    <property type="term" value="P:protein transport by the Tat complex"/>
    <property type="evidence" value="ECO:0007669"/>
    <property type="project" value="UniProtKB-UniRule"/>
</dbReference>
<keyword evidence="3 9" id="KW-1003">Cell membrane</keyword>
<evidence type="ECO:0000256" key="2">
    <source>
        <dbReference type="ARBA" id="ARBA00022448"/>
    </source>
</evidence>
<dbReference type="Gene3D" id="1.20.5.3310">
    <property type="match status" value="1"/>
</dbReference>
<keyword evidence="5 9" id="KW-0653">Protein transport</keyword>
<name>A0A1I2TZ71_9FIRM</name>
<dbReference type="InterPro" id="IPR006312">
    <property type="entry name" value="TatA/E"/>
</dbReference>
<evidence type="ECO:0000313" key="10">
    <source>
        <dbReference type="EMBL" id="SFG70084.1"/>
    </source>
</evidence>
<dbReference type="Proteomes" id="UP000199337">
    <property type="component" value="Unassembled WGS sequence"/>
</dbReference>
<feature type="transmembrane region" description="Helical" evidence="9">
    <location>
        <begin position="6"/>
        <end position="23"/>
    </location>
</feature>
<dbReference type="EMBL" id="FOOX01000008">
    <property type="protein sequence ID" value="SFG70084.1"/>
    <property type="molecule type" value="Genomic_DNA"/>
</dbReference>
<keyword evidence="7 9" id="KW-0811">Translocation</keyword>
<dbReference type="Pfam" id="PF02416">
    <property type="entry name" value="TatA_B_E"/>
    <property type="match status" value="1"/>
</dbReference>
<dbReference type="InterPro" id="IPR003369">
    <property type="entry name" value="TatA/B/E"/>
</dbReference>
<evidence type="ECO:0000256" key="5">
    <source>
        <dbReference type="ARBA" id="ARBA00022927"/>
    </source>
</evidence>
<accession>A0A1I2TZ71</accession>
<dbReference type="HAMAP" id="MF_00236">
    <property type="entry name" value="TatA_E"/>
    <property type="match status" value="1"/>
</dbReference>
<dbReference type="OrthoDB" id="9800908at2"/>
<evidence type="ECO:0000256" key="9">
    <source>
        <dbReference type="HAMAP-Rule" id="MF_00236"/>
    </source>
</evidence>
<comment type="subunit">
    <text evidence="9">Forms a complex with TatC.</text>
</comment>
<keyword evidence="4 9" id="KW-0812">Transmembrane</keyword>
<gene>
    <name evidence="9" type="primary">tatA</name>
    <name evidence="10" type="ORF">SAMN05660649_02415</name>
</gene>
<keyword evidence="11" id="KW-1185">Reference proteome</keyword>
<evidence type="ECO:0000256" key="3">
    <source>
        <dbReference type="ARBA" id="ARBA00022475"/>
    </source>
</evidence>
<organism evidence="10 11">
    <name type="scientific">Desulfotruncus arcticus DSM 17038</name>
    <dbReference type="NCBI Taxonomy" id="1121424"/>
    <lineage>
        <taxon>Bacteria</taxon>
        <taxon>Bacillati</taxon>
        <taxon>Bacillota</taxon>
        <taxon>Clostridia</taxon>
        <taxon>Eubacteriales</taxon>
        <taxon>Desulfallaceae</taxon>
        <taxon>Desulfotruncus</taxon>
    </lineage>
</organism>
<comment type="subcellular location">
    <subcellularLocation>
        <location evidence="1 9">Cell membrane</location>
        <topology evidence="1 9">Single-pass membrane protein</topology>
    </subcellularLocation>
</comment>
<dbReference type="PANTHER" id="PTHR42982">
    <property type="entry name" value="SEC-INDEPENDENT PROTEIN TRANSLOCASE PROTEIN TATA"/>
    <property type="match status" value="1"/>
</dbReference>
<comment type="function">
    <text evidence="9">Part of the twin-arginine translocation (Tat) system that transports large folded proteins containing a characteristic twin-arginine motif in their signal peptide across membranes. TatA could form the protein-conducting channel of the Tat system.</text>
</comment>
<keyword evidence="8 9" id="KW-0472">Membrane</keyword>
<evidence type="ECO:0000256" key="4">
    <source>
        <dbReference type="ARBA" id="ARBA00022692"/>
    </source>
</evidence>
<dbReference type="AlphaFoldDB" id="A0A1I2TZ71"/>
<reference evidence="11" key="1">
    <citation type="submission" date="2016-10" db="EMBL/GenBank/DDBJ databases">
        <authorList>
            <person name="Varghese N."/>
            <person name="Submissions S."/>
        </authorList>
    </citation>
    <scope>NUCLEOTIDE SEQUENCE [LARGE SCALE GENOMIC DNA]</scope>
    <source>
        <strain evidence="11">DSM 17038</strain>
    </source>
</reference>
<sequence>MFNGLFQPTHLILILVVVLIIFGPGKLPEVGKALGNAARDMKNAFSGEEGEEQAQKKSDGIDGVAAATAAAAADASNASINTSKQVN</sequence>
<evidence type="ECO:0000256" key="7">
    <source>
        <dbReference type="ARBA" id="ARBA00023010"/>
    </source>
</evidence>
<keyword evidence="2 9" id="KW-0813">Transport</keyword>
<comment type="similarity">
    <text evidence="9">Belongs to the TatA/E family.</text>
</comment>
<protein>
    <recommendedName>
        <fullName evidence="9">Sec-independent protein translocase protein TatA</fullName>
    </recommendedName>
</protein>
<dbReference type="STRING" id="341036.SAMN05660649_02415"/>
<evidence type="ECO:0000313" key="11">
    <source>
        <dbReference type="Proteomes" id="UP000199337"/>
    </source>
</evidence>
<dbReference type="GO" id="GO:0033281">
    <property type="term" value="C:TAT protein transport complex"/>
    <property type="evidence" value="ECO:0007669"/>
    <property type="project" value="UniProtKB-UniRule"/>
</dbReference>
<evidence type="ECO:0000256" key="6">
    <source>
        <dbReference type="ARBA" id="ARBA00022989"/>
    </source>
</evidence>
<dbReference type="RefSeq" id="WP_092471624.1">
    <property type="nucleotide sequence ID" value="NZ_FOOX01000008.1"/>
</dbReference>
<dbReference type="NCBIfam" id="TIGR01411">
    <property type="entry name" value="tatAE"/>
    <property type="match status" value="1"/>
</dbReference>